<keyword evidence="3" id="KW-1185">Reference proteome</keyword>
<keyword evidence="1" id="KW-0812">Transmembrane</keyword>
<protein>
    <recommendedName>
        <fullName evidence="4">Lysyl-tRNA synthetase</fullName>
    </recommendedName>
</protein>
<dbReference type="Proteomes" id="UP001165586">
    <property type="component" value="Unassembled WGS sequence"/>
</dbReference>
<evidence type="ECO:0000256" key="1">
    <source>
        <dbReference type="SAM" id="Phobius"/>
    </source>
</evidence>
<evidence type="ECO:0008006" key="4">
    <source>
        <dbReference type="Google" id="ProtNLM"/>
    </source>
</evidence>
<gene>
    <name evidence="2" type="ORF">N1032_01180</name>
</gene>
<keyword evidence="1" id="KW-1133">Transmembrane helix</keyword>
<sequence length="59" mass="6692">MDEFWPAIYALAPTVLIGLVFWFIMRALIRSDKSERKALAKIEAEEREKLGLPSKAAAE</sequence>
<comment type="caution">
    <text evidence="2">The sequence shown here is derived from an EMBL/GenBank/DDBJ whole genome shotgun (WGS) entry which is preliminary data.</text>
</comment>
<dbReference type="EMBL" id="JANLCJ010000001">
    <property type="protein sequence ID" value="MCS5732355.1"/>
    <property type="molecule type" value="Genomic_DNA"/>
</dbReference>
<organism evidence="2 3">
    <name type="scientific">Herbiconiux daphne</name>
    <dbReference type="NCBI Taxonomy" id="2970914"/>
    <lineage>
        <taxon>Bacteria</taxon>
        <taxon>Bacillati</taxon>
        <taxon>Actinomycetota</taxon>
        <taxon>Actinomycetes</taxon>
        <taxon>Micrococcales</taxon>
        <taxon>Microbacteriaceae</taxon>
        <taxon>Herbiconiux</taxon>
    </lineage>
</organism>
<proteinExistence type="predicted"/>
<accession>A0ABT2GZ74</accession>
<evidence type="ECO:0000313" key="2">
    <source>
        <dbReference type="EMBL" id="MCS5732355.1"/>
    </source>
</evidence>
<name>A0ABT2GZ74_9MICO</name>
<feature type="transmembrane region" description="Helical" evidence="1">
    <location>
        <begin position="6"/>
        <end position="29"/>
    </location>
</feature>
<dbReference type="RefSeq" id="WP_259536951.1">
    <property type="nucleotide sequence ID" value="NZ_JANLCJ010000001.1"/>
</dbReference>
<evidence type="ECO:0000313" key="3">
    <source>
        <dbReference type="Proteomes" id="UP001165586"/>
    </source>
</evidence>
<keyword evidence="1" id="KW-0472">Membrane</keyword>
<reference evidence="2" key="1">
    <citation type="submission" date="2022-08" db="EMBL/GenBank/DDBJ databases">
        <authorList>
            <person name="Deng Y."/>
            <person name="Han X.-F."/>
            <person name="Zhang Y.-Q."/>
        </authorList>
    </citation>
    <scope>NUCLEOTIDE SEQUENCE</scope>
    <source>
        <strain evidence="2">CPCC 203386</strain>
    </source>
</reference>